<keyword evidence="2" id="KW-1185">Reference proteome</keyword>
<evidence type="ECO:0000313" key="1">
    <source>
        <dbReference type="EMBL" id="GAK66109.1"/>
    </source>
</evidence>
<proteinExistence type="predicted"/>
<name>A0A081CHG3_PSEA2</name>
<dbReference type="RefSeq" id="XP_014655787.1">
    <property type="nucleotide sequence ID" value="XM_014800301.1"/>
</dbReference>
<organism evidence="1 2">
    <name type="scientific">Pseudozyma antarctica</name>
    <name type="common">Yeast</name>
    <name type="synonym">Candida antarctica</name>
    <dbReference type="NCBI Taxonomy" id="84753"/>
    <lineage>
        <taxon>Eukaryota</taxon>
        <taxon>Fungi</taxon>
        <taxon>Dikarya</taxon>
        <taxon>Basidiomycota</taxon>
        <taxon>Ustilaginomycotina</taxon>
        <taxon>Ustilaginomycetes</taxon>
        <taxon>Ustilaginales</taxon>
        <taxon>Ustilaginaceae</taxon>
        <taxon>Moesziomyces</taxon>
    </lineage>
</organism>
<dbReference type="Proteomes" id="UP000053758">
    <property type="component" value="Unassembled WGS sequence"/>
</dbReference>
<dbReference type="GeneID" id="26305186"/>
<reference evidence="2" key="1">
    <citation type="journal article" date="2014" name="Genome Announc.">
        <title>Draft Genome Sequence of the Yeast Pseudozyma antarctica Type Strain JCM10317, a Producer of the Glycolipid Biosurfactants, Mannosylerythritol Lipids.</title>
        <authorList>
            <person name="Saika A."/>
            <person name="Koike H."/>
            <person name="Hori T."/>
            <person name="Fukuoka T."/>
            <person name="Sato S."/>
            <person name="Habe H."/>
            <person name="Kitamoto D."/>
            <person name="Morita T."/>
        </authorList>
    </citation>
    <scope>NUCLEOTIDE SEQUENCE [LARGE SCALE GENOMIC DNA]</scope>
    <source>
        <strain evidence="2">JCM 10317</strain>
    </source>
</reference>
<sequence>MMESHRRYTESLAKKVMAAQTNTDLDVAIVHTLTFNTTISALSYHHPRGVSTKQWPHPSFTPALASSAAEATDTSIARLASDQ</sequence>
<dbReference type="AlphaFoldDB" id="A0A081CHG3"/>
<dbReference type="EMBL" id="DF830078">
    <property type="protein sequence ID" value="GAK66109.1"/>
    <property type="molecule type" value="Genomic_DNA"/>
</dbReference>
<protein>
    <submittedName>
        <fullName evidence="1">Uncharacterized protein</fullName>
    </submittedName>
</protein>
<evidence type="ECO:0000313" key="2">
    <source>
        <dbReference type="Proteomes" id="UP000053758"/>
    </source>
</evidence>
<gene>
    <name evidence="1" type="ORF">PAN0_011d4331</name>
</gene>
<dbReference type="HOGENOM" id="CLU_2542346_0_0_1"/>
<accession>A0A081CHG3</accession>